<dbReference type="EMBL" id="JAWWNJ010000089">
    <property type="protein sequence ID" value="KAK7000293.1"/>
    <property type="molecule type" value="Genomic_DNA"/>
</dbReference>
<gene>
    <name evidence="2" type="ORF">R3P38DRAFT_3219186</name>
</gene>
<sequence>MEVEELPPTSVDLLKGGLGIMTRNEVETLYSIRSFKSVVYASPSVDHWRFRLRLITKIDTLHRGLGIVIWARTVNDSALAMHRSASAATPSRDTRHTPSRCSSAAPSLSIDAPLPHLSPATTCSPPRPSASCADPSPSTPLHLHRSRGSTRLPAPRPRFIASPSCRDGDGVSRIYTTLPTPALSTQPRHPSLATNALSPLARARLVPFRRGWGGAGKEDAGWGAERWMEYTEEEDGQEEEIRLGVDAEEDEEERAFPESSTA</sequence>
<name>A0AAW0A2A4_9AGAR</name>
<protein>
    <submittedName>
        <fullName evidence="2">Uncharacterized protein</fullName>
    </submittedName>
</protein>
<evidence type="ECO:0000313" key="3">
    <source>
        <dbReference type="Proteomes" id="UP001362999"/>
    </source>
</evidence>
<feature type="region of interest" description="Disordered" evidence="1">
    <location>
        <begin position="85"/>
        <end position="161"/>
    </location>
</feature>
<dbReference type="Proteomes" id="UP001362999">
    <property type="component" value="Unassembled WGS sequence"/>
</dbReference>
<reference evidence="2 3" key="1">
    <citation type="journal article" date="2024" name="J Genomics">
        <title>Draft genome sequencing and assembly of Favolaschia claudopus CIRM-BRFM 2984 isolated from oak limbs.</title>
        <authorList>
            <person name="Navarro D."/>
            <person name="Drula E."/>
            <person name="Chaduli D."/>
            <person name="Cazenave R."/>
            <person name="Ahrendt S."/>
            <person name="Wang J."/>
            <person name="Lipzen A."/>
            <person name="Daum C."/>
            <person name="Barry K."/>
            <person name="Grigoriev I.V."/>
            <person name="Favel A."/>
            <person name="Rosso M.N."/>
            <person name="Martin F."/>
        </authorList>
    </citation>
    <scope>NUCLEOTIDE SEQUENCE [LARGE SCALE GENOMIC DNA]</scope>
    <source>
        <strain evidence="2 3">CIRM-BRFM 2984</strain>
    </source>
</reference>
<organism evidence="2 3">
    <name type="scientific">Favolaschia claudopus</name>
    <dbReference type="NCBI Taxonomy" id="2862362"/>
    <lineage>
        <taxon>Eukaryota</taxon>
        <taxon>Fungi</taxon>
        <taxon>Dikarya</taxon>
        <taxon>Basidiomycota</taxon>
        <taxon>Agaricomycotina</taxon>
        <taxon>Agaricomycetes</taxon>
        <taxon>Agaricomycetidae</taxon>
        <taxon>Agaricales</taxon>
        <taxon>Marasmiineae</taxon>
        <taxon>Mycenaceae</taxon>
        <taxon>Favolaschia</taxon>
    </lineage>
</organism>
<dbReference type="AlphaFoldDB" id="A0AAW0A2A4"/>
<evidence type="ECO:0000313" key="2">
    <source>
        <dbReference type="EMBL" id="KAK7000293.1"/>
    </source>
</evidence>
<evidence type="ECO:0000256" key="1">
    <source>
        <dbReference type="SAM" id="MobiDB-lite"/>
    </source>
</evidence>
<accession>A0AAW0A2A4</accession>
<keyword evidence="3" id="KW-1185">Reference proteome</keyword>
<comment type="caution">
    <text evidence="2">The sequence shown here is derived from an EMBL/GenBank/DDBJ whole genome shotgun (WGS) entry which is preliminary data.</text>
</comment>
<feature type="region of interest" description="Disordered" evidence="1">
    <location>
        <begin position="230"/>
        <end position="262"/>
    </location>
</feature>
<proteinExistence type="predicted"/>